<name>A0AAX2AL37_9BACT</name>
<gene>
    <name evidence="8" type="ORF">CP985_01655</name>
</gene>
<dbReference type="Pfam" id="PF02588">
    <property type="entry name" value="YitT_membrane"/>
    <property type="match status" value="1"/>
</dbReference>
<dbReference type="PIRSF" id="PIRSF006483">
    <property type="entry name" value="Membrane_protein_YitT"/>
    <property type="match status" value="1"/>
</dbReference>
<dbReference type="EMBL" id="NXID01000003">
    <property type="protein sequence ID" value="RXK16888.1"/>
    <property type="molecule type" value="Genomic_DNA"/>
</dbReference>
<dbReference type="Gene3D" id="3.30.70.120">
    <property type="match status" value="1"/>
</dbReference>
<feature type="transmembrane region" description="Helical" evidence="6">
    <location>
        <begin position="178"/>
        <end position="196"/>
    </location>
</feature>
<keyword evidence="5 6" id="KW-0472">Membrane</keyword>
<dbReference type="Proteomes" id="UP000290092">
    <property type="component" value="Unassembled WGS sequence"/>
</dbReference>
<accession>A0AAX2AL37</accession>
<feature type="transmembrane region" description="Helical" evidence="6">
    <location>
        <begin position="79"/>
        <end position="98"/>
    </location>
</feature>
<evidence type="ECO:0000256" key="6">
    <source>
        <dbReference type="SAM" id="Phobius"/>
    </source>
</evidence>
<dbReference type="InterPro" id="IPR003740">
    <property type="entry name" value="YitT"/>
</dbReference>
<organism evidence="8 9">
    <name type="scientific">Malaciobacter mytili LMG 24559</name>
    <dbReference type="NCBI Taxonomy" id="1032238"/>
    <lineage>
        <taxon>Bacteria</taxon>
        <taxon>Pseudomonadati</taxon>
        <taxon>Campylobacterota</taxon>
        <taxon>Epsilonproteobacteria</taxon>
        <taxon>Campylobacterales</taxon>
        <taxon>Arcobacteraceae</taxon>
        <taxon>Malaciobacter</taxon>
    </lineage>
</organism>
<feature type="domain" description="DUF2179" evidence="7">
    <location>
        <begin position="228"/>
        <end position="278"/>
    </location>
</feature>
<feature type="transmembrane region" description="Helical" evidence="6">
    <location>
        <begin position="153"/>
        <end position="172"/>
    </location>
</feature>
<keyword evidence="9" id="KW-1185">Reference proteome</keyword>
<dbReference type="PANTHER" id="PTHR33545:SF5">
    <property type="entry name" value="UPF0750 MEMBRANE PROTEIN YITT"/>
    <property type="match status" value="1"/>
</dbReference>
<evidence type="ECO:0000256" key="2">
    <source>
        <dbReference type="ARBA" id="ARBA00022475"/>
    </source>
</evidence>
<protein>
    <submittedName>
        <fullName evidence="8">Membrane protein</fullName>
    </submittedName>
</protein>
<dbReference type="AlphaFoldDB" id="A0AAX2AL37"/>
<keyword evidence="4 6" id="KW-1133">Transmembrane helix</keyword>
<dbReference type="KEGG" id="amyt:AMYT_1152"/>
<comment type="subcellular location">
    <subcellularLocation>
        <location evidence="1">Cell membrane</location>
        <topology evidence="1">Multi-pass membrane protein</topology>
    </subcellularLocation>
</comment>
<keyword evidence="3 6" id="KW-0812">Transmembrane</keyword>
<dbReference type="RefSeq" id="WP_114841602.1">
    <property type="nucleotide sequence ID" value="NZ_CP031219.1"/>
</dbReference>
<feature type="transmembrane region" description="Helical" evidence="6">
    <location>
        <begin position="12"/>
        <end position="32"/>
    </location>
</feature>
<evidence type="ECO:0000313" key="8">
    <source>
        <dbReference type="EMBL" id="RXK16888.1"/>
    </source>
</evidence>
<evidence type="ECO:0000259" key="7">
    <source>
        <dbReference type="Pfam" id="PF10035"/>
    </source>
</evidence>
<dbReference type="InterPro" id="IPR051461">
    <property type="entry name" value="UPF0750_membrane"/>
</dbReference>
<reference evidence="8 9" key="1">
    <citation type="submission" date="2017-09" db="EMBL/GenBank/DDBJ databases">
        <title>Genomics of the genus Arcobacter.</title>
        <authorList>
            <person name="Perez-Cataluna A."/>
            <person name="Figueras M.J."/>
            <person name="Salas-Masso N."/>
        </authorList>
    </citation>
    <scope>NUCLEOTIDE SEQUENCE [LARGE SCALE GENOMIC DNA]</scope>
    <source>
        <strain evidence="8 9">CECT 7386</strain>
    </source>
</reference>
<proteinExistence type="predicted"/>
<dbReference type="InterPro" id="IPR015867">
    <property type="entry name" value="N-reg_PII/ATP_PRibTrfase_C"/>
</dbReference>
<feature type="transmembrane region" description="Helical" evidence="6">
    <location>
        <begin position="110"/>
        <end position="129"/>
    </location>
</feature>
<dbReference type="GO" id="GO:0005886">
    <property type="term" value="C:plasma membrane"/>
    <property type="evidence" value="ECO:0007669"/>
    <property type="project" value="UniProtKB-SubCell"/>
</dbReference>
<evidence type="ECO:0000313" key="9">
    <source>
        <dbReference type="Proteomes" id="UP000290092"/>
    </source>
</evidence>
<dbReference type="Pfam" id="PF10035">
    <property type="entry name" value="DUF2179"/>
    <property type="match status" value="1"/>
</dbReference>
<evidence type="ECO:0000256" key="1">
    <source>
        <dbReference type="ARBA" id="ARBA00004651"/>
    </source>
</evidence>
<dbReference type="PANTHER" id="PTHR33545">
    <property type="entry name" value="UPF0750 MEMBRANE PROTEIN YITT-RELATED"/>
    <property type="match status" value="1"/>
</dbReference>
<evidence type="ECO:0000256" key="4">
    <source>
        <dbReference type="ARBA" id="ARBA00022989"/>
    </source>
</evidence>
<evidence type="ECO:0000256" key="3">
    <source>
        <dbReference type="ARBA" id="ARBA00022692"/>
    </source>
</evidence>
<keyword evidence="2" id="KW-1003">Cell membrane</keyword>
<sequence>MIEKYLEGEIKEYFFIVFGCLFLALGVVWFFIPNALLTGGTAGLALLLHYISSFSVGFWMVAINLPLLVIGIKYLGKKFAIKTVITIIFISLTIDFFAEVLKLQPFVEDRVLAAIFGGIFIGIGLAFVIKGNSSAGGSTIVARVVASKTEIKPAQVILIIDSIIIFSSLLIFKDTQQVLYSIVSIYITVIAIDKILTGNLNKKVVHLVTNEVETMSKLIKEKIGPYGTIISGVGLYNEDKKMILIVIEVTKLQLLRQLVKEVDKDAFLIISEANEMLGRGN</sequence>
<comment type="caution">
    <text evidence="8">The sequence shown here is derived from an EMBL/GenBank/DDBJ whole genome shotgun (WGS) entry which is preliminary data.</text>
</comment>
<evidence type="ECO:0000256" key="5">
    <source>
        <dbReference type="ARBA" id="ARBA00023136"/>
    </source>
</evidence>
<dbReference type="CDD" id="cd16379">
    <property type="entry name" value="YitT_C_like"/>
    <property type="match status" value="1"/>
</dbReference>
<dbReference type="InterPro" id="IPR019264">
    <property type="entry name" value="DUF2179"/>
</dbReference>
<feature type="transmembrane region" description="Helical" evidence="6">
    <location>
        <begin position="44"/>
        <end position="67"/>
    </location>
</feature>